<feature type="region of interest" description="Disordered" evidence="1">
    <location>
        <begin position="21"/>
        <end position="77"/>
    </location>
</feature>
<name>A0AAF3J2B2_9BILA</name>
<feature type="compositionally biased region" description="Low complexity" evidence="1">
    <location>
        <begin position="42"/>
        <end position="64"/>
    </location>
</feature>
<organism evidence="2 3">
    <name type="scientific">Mesorhabditis belari</name>
    <dbReference type="NCBI Taxonomy" id="2138241"/>
    <lineage>
        <taxon>Eukaryota</taxon>
        <taxon>Metazoa</taxon>
        <taxon>Ecdysozoa</taxon>
        <taxon>Nematoda</taxon>
        <taxon>Chromadorea</taxon>
        <taxon>Rhabditida</taxon>
        <taxon>Rhabditina</taxon>
        <taxon>Rhabditomorpha</taxon>
        <taxon>Rhabditoidea</taxon>
        <taxon>Rhabditidae</taxon>
        <taxon>Mesorhabditinae</taxon>
        <taxon>Mesorhabditis</taxon>
    </lineage>
</organism>
<dbReference type="WBParaSite" id="MBELARI_LOCUS11787">
    <property type="protein sequence ID" value="MBELARI_LOCUS11787"/>
    <property type="gene ID" value="MBELARI_LOCUS11787"/>
</dbReference>
<evidence type="ECO:0000313" key="3">
    <source>
        <dbReference type="WBParaSite" id="MBELARI_LOCUS11787"/>
    </source>
</evidence>
<reference evidence="3" key="1">
    <citation type="submission" date="2024-02" db="UniProtKB">
        <authorList>
            <consortium name="WormBaseParasite"/>
        </authorList>
    </citation>
    <scope>IDENTIFICATION</scope>
</reference>
<dbReference type="AlphaFoldDB" id="A0AAF3J2B2"/>
<evidence type="ECO:0000256" key="1">
    <source>
        <dbReference type="SAM" id="MobiDB-lite"/>
    </source>
</evidence>
<keyword evidence="2" id="KW-1185">Reference proteome</keyword>
<evidence type="ECO:0000313" key="2">
    <source>
        <dbReference type="Proteomes" id="UP000887575"/>
    </source>
</evidence>
<proteinExistence type="predicted"/>
<protein>
    <submittedName>
        <fullName evidence="3">Uncharacterized protein</fullName>
    </submittedName>
</protein>
<sequence>MLEEYKKSAEIVAIKAIEDSAQPLREGVDPPSMTGSEALEGSTATDSTTTSSTAVASTTSTSAAQAKRKESIVTASSKSMEPIVIASSTEQSEKELKVDAPFFR</sequence>
<accession>A0AAF3J2B2</accession>
<dbReference type="Proteomes" id="UP000887575">
    <property type="component" value="Unassembled WGS sequence"/>
</dbReference>